<evidence type="ECO:0000313" key="6">
    <source>
        <dbReference type="EMBL" id="BBH07947.1"/>
    </source>
</evidence>
<feature type="region of interest" description="Disordered" evidence="5">
    <location>
        <begin position="99"/>
        <end position="125"/>
    </location>
</feature>
<gene>
    <name evidence="6" type="ORF">Prudu_020006</name>
</gene>
<dbReference type="AlphaFoldDB" id="A0A4Y1RW13"/>
<dbReference type="InterPro" id="IPR042086">
    <property type="entry name" value="MeTrfase_capping"/>
</dbReference>
<proteinExistence type="predicted"/>
<dbReference type="GO" id="GO:0046872">
    <property type="term" value="F:metal ion binding"/>
    <property type="evidence" value="ECO:0007669"/>
    <property type="project" value="UniProtKB-KW"/>
</dbReference>
<organism evidence="6">
    <name type="scientific">Prunus dulcis</name>
    <name type="common">Almond</name>
    <name type="synonym">Amygdalus dulcis</name>
    <dbReference type="NCBI Taxonomy" id="3755"/>
    <lineage>
        <taxon>Eukaryota</taxon>
        <taxon>Viridiplantae</taxon>
        <taxon>Streptophyta</taxon>
        <taxon>Embryophyta</taxon>
        <taxon>Tracheophyta</taxon>
        <taxon>Spermatophyta</taxon>
        <taxon>Magnoliopsida</taxon>
        <taxon>eudicotyledons</taxon>
        <taxon>Gunneridae</taxon>
        <taxon>Pentapetalae</taxon>
        <taxon>rosids</taxon>
        <taxon>fabids</taxon>
        <taxon>Rosales</taxon>
        <taxon>Rosaceae</taxon>
        <taxon>Amygdaloideae</taxon>
        <taxon>Amygdaleae</taxon>
        <taxon>Prunus</taxon>
    </lineage>
</organism>
<evidence type="ECO:0000256" key="2">
    <source>
        <dbReference type="ARBA" id="ARBA00022679"/>
    </source>
</evidence>
<dbReference type="Pfam" id="PF03492">
    <property type="entry name" value="Methyltransf_7"/>
    <property type="match status" value="1"/>
</dbReference>
<dbReference type="SUPFAM" id="SSF53335">
    <property type="entry name" value="S-adenosyl-L-methionine-dependent methyltransferases"/>
    <property type="match status" value="1"/>
</dbReference>
<keyword evidence="1 6" id="KW-0489">Methyltransferase</keyword>
<dbReference type="GO" id="GO:0008168">
    <property type="term" value="F:methyltransferase activity"/>
    <property type="evidence" value="ECO:0007669"/>
    <property type="project" value="UniProtKB-KW"/>
</dbReference>
<keyword evidence="2 6" id="KW-0808">Transferase</keyword>
<dbReference type="GO" id="GO:0032259">
    <property type="term" value="P:methylation"/>
    <property type="evidence" value="ECO:0007669"/>
    <property type="project" value="UniProtKB-KW"/>
</dbReference>
<dbReference type="EMBL" id="AP019303">
    <property type="protein sequence ID" value="BBH07947.1"/>
    <property type="molecule type" value="Genomic_DNA"/>
</dbReference>
<sequence length="455" mass="50829">MLCMISGKKTFLNKALRPKIKDQSWDSSLEFMYAFDNTASWAPVTAPSADMCPPGVLFVTGHRQPGKARKLVIANKQTFQIEKQIMTKARIKKTRHHQVQGSFNKHGCRESLPHEGRVGHTSYARNSSLQKEVSDMVKDITLEAIQELYLTTTPKSLGIADLGCSSGPNTLSIIKDIIEAVQRTSRKIFHPTPEFRVYLNDLPSNDFNSIFKALPDFSKGLSKERNDGSAPIYIGGYPGSFYGRLFPNNSLHFVYSSCSLHWLSRVPPAIYEQGKSINKGSVHISESSPPGVSQAYLKQFQEDFTLFLKSRSEELTLGGRMVLILLGRKGPDHVDRGNSFFWELLSQSVAILVSKGEVEEEKLDSYDVHFYAPSRDEIEDEVGGARAGSERDKDNESYGTSCARTVRAIQESMIAKHFGEKLLDSLFETYGRLIDEESAKGDINPISFGIALRKL</sequence>
<accession>A0A4Y1RW13</accession>
<evidence type="ECO:0000256" key="5">
    <source>
        <dbReference type="SAM" id="MobiDB-lite"/>
    </source>
</evidence>
<name>A0A4Y1RW13_PRUDU</name>
<evidence type="ECO:0000256" key="4">
    <source>
        <dbReference type="ARBA" id="ARBA00022842"/>
    </source>
</evidence>
<reference evidence="6" key="1">
    <citation type="journal article" date="2019" name="Science">
        <title>Mutation of a bHLH transcription factor allowed almond domestication.</title>
        <authorList>
            <person name="Sanchez-Perez R."/>
            <person name="Pavan S."/>
            <person name="Mazzeo R."/>
            <person name="Moldovan C."/>
            <person name="Aiese Cigliano R."/>
            <person name="Del Cueto J."/>
            <person name="Ricciardi F."/>
            <person name="Lotti C."/>
            <person name="Ricciardi L."/>
            <person name="Dicenta F."/>
            <person name="Lopez-Marques R.L."/>
            <person name="Lindberg Moller B."/>
        </authorList>
    </citation>
    <scope>NUCLEOTIDE SEQUENCE</scope>
</reference>
<dbReference type="PANTHER" id="PTHR31009">
    <property type="entry name" value="S-ADENOSYL-L-METHIONINE:CARBOXYL METHYLTRANSFERASE FAMILY PROTEIN"/>
    <property type="match status" value="1"/>
</dbReference>
<dbReference type="InterPro" id="IPR029063">
    <property type="entry name" value="SAM-dependent_MTases_sf"/>
</dbReference>
<evidence type="ECO:0000256" key="3">
    <source>
        <dbReference type="ARBA" id="ARBA00022723"/>
    </source>
</evidence>
<keyword evidence="4" id="KW-0460">Magnesium</keyword>
<dbReference type="Gene3D" id="3.40.50.150">
    <property type="entry name" value="Vaccinia Virus protein VP39"/>
    <property type="match status" value="1"/>
</dbReference>
<protein>
    <submittedName>
        <fullName evidence="6">S-adenosyl-L-methionine-dependent methyltransferases superfamily protein</fullName>
    </submittedName>
</protein>
<dbReference type="InterPro" id="IPR005299">
    <property type="entry name" value="MeTrfase_7"/>
</dbReference>
<dbReference type="Gene3D" id="1.10.1200.270">
    <property type="entry name" value="Methyltransferase, alpha-helical capping domain"/>
    <property type="match status" value="1"/>
</dbReference>
<feature type="compositionally biased region" description="Basic and acidic residues" evidence="5">
    <location>
        <begin position="107"/>
        <end position="118"/>
    </location>
</feature>
<keyword evidence="3" id="KW-0479">Metal-binding</keyword>
<evidence type="ECO:0000256" key="1">
    <source>
        <dbReference type="ARBA" id="ARBA00022603"/>
    </source>
</evidence>